<reference evidence="1" key="1">
    <citation type="journal article" date="2014" name="Int. J. Syst. Evol. Microbiol.">
        <title>Complete genome of a new Firmicutes species belonging to the dominant human colonic microbiota ('Ruminococcus bicirculans') reveals two chromosomes and a selective capacity to utilize plant glucans.</title>
        <authorList>
            <consortium name="NISC Comparative Sequencing Program"/>
            <person name="Wegmann U."/>
            <person name="Louis P."/>
            <person name="Goesmann A."/>
            <person name="Henrissat B."/>
            <person name="Duncan S.H."/>
            <person name="Flint H.J."/>
        </authorList>
    </citation>
    <scope>NUCLEOTIDE SEQUENCE</scope>
    <source>
        <strain evidence="1">JCM 10667</strain>
    </source>
</reference>
<sequence length="115" mass="12943">MAGPPRPAQPRPVWFEAAADGTIQLFTPSDSVKLRRPRRDPRASIVVAAPPGERERRVSVTGQTTVEAEGARDLAERLAARYWDLDERADDLAAMVADELIRIVRHPERVRRFAF</sequence>
<accession>A0A7W7IFD6</accession>
<evidence type="ECO:0000313" key="1">
    <source>
        <dbReference type="EMBL" id="GAA0570965.1"/>
    </source>
</evidence>
<keyword evidence="4" id="KW-1185">Reference proteome</keyword>
<gene>
    <name evidence="2" type="ORF">F4557_004382</name>
    <name evidence="1" type="ORF">GCM10009546_37160</name>
</gene>
<dbReference type="EMBL" id="JACHMV010000001">
    <property type="protein sequence ID" value="MBB4775964.1"/>
    <property type="molecule type" value="Genomic_DNA"/>
</dbReference>
<dbReference type="Gene3D" id="2.30.110.10">
    <property type="entry name" value="Electron Transport, Fmn-binding Protein, Chain A"/>
    <property type="match status" value="1"/>
</dbReference>
<proteinExistence type="predicted"/>
<comment type="caution">
    <text evidence="2">The sequence shown here is derived from an EMBL/GenBank/DDBJ whole genome shotgun (WGS) entry which is preliminary data.</text>
</comment>
<dbReference type="EMBL" id="BAAAHD010000032">
    <property type="protein sequence ID" value="GAA0570965.1"/>
    <property type="molecule type" value="Genomic_DNA"/>
</dbReference>
<dbReference type="Proteomes" id="UP000549343">
    <property type="component" value="Unassembled WGS sequence"/>
</dbReference>
<reference evidence="1" key="4">
    <citation type="submission" date="2023-12" db="EMBL/GenBank/DDBJ databases">
        <authorList>
            <person name="Sun Q."/>
            <person name="Inoue M."/>
        </authorList>
    </citation>
    <scope>NUCLEOTIDE SEQUENCE</scope>
    <source>
        <strain evidence="1">JCM 10667</strain>
    </source>
</reference>
<evidence type="ECO:0000313" key="3">
    <source>
        <dbReference type="Proteomes" id="UP000549343"/>
    </source>
</evidence>
<evidence type="ECO:0000313" key="2">
    <source>
        <dbReference type="EMBL" id="MBB4775964.1"/>
    </source>
</evidence>
<organism evidence="2 3">
    <name type="scientific">Actinomadura livida</name>
    <dbReference type="NCBI Taxonomy" id="79909"/>
    <lineage>
        <taxon>Bacteria</taxon>
        <taxon>Bacillati</taxon>
        <taxon>Actinomycetota</taxon>
        <taxon>Actinomycetes</taxon>
        <taxon>Streptosporangiales</taxon>
        <taxon>Thermomonosporaceae</taxon>
        <taxon>Actinomadura</taxon>
    </lineage>
</organism>
<dbReference type="Proteomes" id="UP001501427">
    <property type="component" value="Unassembled WGS sequence"/>
</dbReference>
<name>A0A7W7IFD6_9ACTN</name>
<reference evidence="2 3" key="3">
    <citation type="submission" date="2020-08" db="EMBL/GenBank/DDBJ databases">
        <title>Sequencing the genomes of 1000 actinobacteria strains.</title>
        <authorList>
            <person name="Klenk H.-P."/>
        </authorList>
    </citation>
    <scope>NUCLEOTIDE SEQUENCE [LARGE SCALE GENOMIC DNA]</scope>
    <source>
        <strain evidence="2 3">DSM 44772</strain>
    </source>
</reference>
<protein>
    <submittedName>
        <fullName evidence="1">Pyridoxamine 5'-phosphate oxidase family protein</fullName>
    </submittedName>
</protein>
<dbReference type="AlphaFoldDB" id="A0A7W7IFD6"/>
<evidence type="ECO:0000313" key="4">
    <source>
        <dbReference type="Proteomes" id="UP001501427"/>
    </source>
</evidence>
<reference evidence="4" key="2">
    <citation type="journal article" date="2019" name="Int. J. Syst. Evol. Microbiol.">
        <title>The Global Catalogue of Microorganisms (GCM) 10K type strain sequencing project: providing services to taxonomists for standard genome sequencing and annotation.</title>
        <authorList>
            <consortium name="The Broad Institute Genomics Platform"/>
            <consortium name="The Broad Institute Genome Sequencing Center for Infectious Disease"/>
            <person name="Wu L."/>
            <person name="Ma J."/>
        </authorList>
    </citation>
    <scope>NUCLEOTIDE SEQUENCE [LARGE SCALE GENOMIC DNA]</scope>
    <source>
        <strain evidence="4">JCM 10667</strain>
    </source>
</reference>
<dbReference type="RefSeq" id="WP_229808503.1">
    <property type="nucleotide sequence ID" value="NZ_BAAAHD010000032.1"/>
</dbReference>
<dbReference type="InterPro" id="IPR012349">
    <property type="entry name" value="Split_barrel_FMN-bd"/>
</dbReference>
<dbReference type="SUPFAM" id="SSF50475">
    <property type="entry name" value="FMN-binding split barrel"/>
    <property type="match status" value="1"/>
</dbReference>